<dbReference type="SMART" id="SM00830">
    <property type="entry name" value="CM_2"/>
    <property type="match status" value="1"/>
</dbReference>
<dbReference type="PROSITE" id="PS51168">
    <property type="entry name" value="CHORISMATE_MUT_2"/>
    <property type="match status" value="1"/>
</dbReference>
<sequence>MTADRDLLAAQRAVIDALDEEFVGLLARRLAVVEEVIGIKHANGIPALLPERVDEVIEHVRAHARTVGAPEDLAEQLYREIIGWTIRYEEGKLRA</sequence>
<organism evidence="4 5">
    <name type="scientific">Terrihabitans rhizophilus</name>
    <dbReference type="NCBI Taxonomy" id="3092662"/>
    <lineage>
        <taxon>Bacteria</taxon>
        <taxon>Pseudomonadati</taxon>
        <taxon>Pseudomonadota</taxon>
        <taxon>Alphaproteobacteria</taxon>
        <taxon>Hyphomicrobiales</taxon>
        <taxon>Terrihabitans</taxon>
    </lineage>
</organism>
<protein>
    <recommendedName>
        <fullName evidence="1">chorismate mutase</fullName>
        <ecNumber evidence="1">5.4.99.5</ecNumber>
    </recommendedName>
</protein>
<gene>
    <name evidence="4" type="ORF">SCD90_03835</name>
</gene>
<dbReference type="InterPro" id="IPR036979">
    <property type="entry name" value="CM_dom_sf"/>
</dbReference>
<evidence type="ECO:0000313" key="4">
    <source>
        <dbReference type="EMBL" id="MDX6805188.1"/>
    </source>
</evidence>
<dbReference type="InterPro" id="IPR051331">
    <property type="entry name" value="Chorismate_mutase-related"/>
</dbReference>
<dbReference type="Proteomes" id="UP001274321">
    <property type="component" value="Unassembled WGS sequence"/>
</dbReference>
<dbReference type="Gene3D" id="1.20.59.10">
    <property type="entry name" value="Chorismate mutase"/>
    <property type="match status" value="1"/>
</dbReference>
<proteinExistence type="predicted"/>
<dbReference type="Pfam" id="PF01817">
    <property type="entry name" value="CM_2"/>
    <property type="match status" value="1"/>
</dbReference>
<evidence type="ECO:0000256" key="1">
    <source>
        <dbReference type="ARBA" id="ARBA00012404"/>
    </source>
</evidence>
<dbReference type="PANTHER" id="PTHR38041:SF1">
    <property type="entry name" value="CHORISMATE MUTASE"/>
    <property type="match status" value="1"/>
</dbReference>
<dbReference type="PANTHER" id="PTHR38041">
    <property type="entry name" value="CHORISMATE MUTASE"/>
    <property type="match status" value="1"/>
</dbReference>
<name>A0ABU4RLT1_9HYPH</name>
<dbReference type="InterPro" id="IPR002701">
    <property type="entry name" value="CM_II_prokaryot"/>
</dbReference>
<reference evidence="4 5" key="1">
    <citation type="submission" date="2023-11" db="EMBL/GenBank/DDBJ databases">
        <authorList>
            <person name="Bao R."/>
        </authorList>
    </citation>
    <scope>NUCLEOTIDE SEQUENCE [LARGE SCALE GENOMIC DNA]</scope>
    <source>
        <strain evidence="4 5">PJ23</strain>
    </source>
</reference>
<evidence type="ECO:0000313" key="5">
    <source>
        <dbReference type="Proteomes" id="UP001274321"/>
    </source>
</evidence>
<dbReference type="SUPFAM" id="SSF48600">
    <property type="entry name" value="Chorismate mutase II"/>
    <property type="match status" value="1"/>
</dbReference>
<dbReference type="EC" id="5.4.99.5" evidence="1"/>
<evidence type="ECO:0000256" key="2">
    <source>
        <dbReference type="ARBA" id="ARBA00023235"/>
    </source>
</evidence>
<accession>A0ABU4RLT1</accession>
<dbReference type="InterPro" id="IPR036263">
    <property type="entry name" value="Chorismate_II_sf"/>
</dbReference>
<dbReference type="EMBL" id="JAXAFJ010000002">
    <property type="protein sequence ID" value="MDX6805188.1"/>
    <property type="molecule type" value="Genomic_DNA"/>
</dbReference>
<evidence type="ECO:0000259" key="3">
    <source>
        <dbReference type="PROSITE" id="PS51168"/>
    </source>
</evidence>
<keyword evidence="5" id="KW-1185">Reference proteome</keyword>
<keyword evidence="2" id="KW-0413">Isomerase</keyword>
<comment type="caution">
    <text evidence="4">The sequence shown here is derived from an EMBL/GenBank/DDBJ whole genome shotgun (WGS) entry which is preliminary data.</text>
</comment>
<feature type="domain" description="Chorismate mutase" evidence="3">
    <location>
        <begin position="2"/>
        <end position="93"/>
    </location>
</feature>